<dbReference type="GO" id="GO:0005198">
    <property type="term" value="F:structural molecule activity"/>
    <property type="evidence" value="ECO:0007669"/>
    <property type="project" value="InterPro"/>
</dbReference>
<dbReference type="Pfam" id="PF05136">
    <property type="entry name" value="Phage_portal_2"/>
    <property type="match status" value="1"/>
</dbReference>
<gene>
    <name evidence="2" type="ORF">GP644_17770</name>
</gene>
<dbReference type="AlphaFoldDB" id="A0A6A4RGJ5"/>
<dbReference type="RefSeq" id="WP_158980662.1">
    <property type="nucleotide sequence ID" value="NZ_WSFO01000011.1"/>
</dbReference>
<feature type="region of interest" description="Disordered" evidence="1">
    <location>
        <begin position="502"/>
        <end position="533"/>
    </location>
</feature>
<dbReference type="EMBL" id="WSFO01000011">
    <property type="protein sequence ID" value="KAE9627941.1"/>
    <property type="molecule type" value="Genomic_DNA"/>
</dbReference>
<accession>A0A6A4RGJ5</accession>
<organism evidence="2 3">
    <name type="scientific">Parasedimentitalea maritima</name>
    <dbReference type="NCBI Taxonomy" id="2578117"/>
    <lineage>
        <taxon>Bacteria</taxon>
        <taxon>Pseudomonadati</taxon>
        <taxon>Pseudomonadota</taxon>
        <taxon>Alphaproteobacteria</taxon>
        <taxon>Rhodobacterales</taxon>
        <taxon>Paracoccaceae</taxon>
        <taxon>Parasedimentitalea</taxon>
    </lineage>
</organism>
<evidence type="ECO:0000313" key="2">
    <source>
        <dbReference type="EMBL" id="KAE9627941.1"/>
    </source>
</evidence>
<sequence length="533" mass="59419">MFGKLFSRSAPMVEAPRRKAPPMLARQRRSGRVRNFDAAQNDRLTSGWTNTPLPADQIIRRNWCTLVARSREQAANNPYGKAFQRSARRNIVGQQGLVLQARSKDGSSGTLDQGANRAIERAWKSWCKAQNCDVTGRRSFRQIQKELINGCVTDGEFMVRFVYGRDAGPWGFALQVLDPMRCPVDMDEEKRPGGGFIRAGIEYTKLGRPIAYYFTTLSPNEADYNYGGRGFVKVPADEIVHWFEADIVGQKRGLPWMATALWRMHQLGEFEKSALVAARDGANRQGFIEWEEGYGPELDEDDEEDGIEIESESGIYQSLPRGAKIKTDVSQYPNGEMAVFSKHMLRGVASGLGVAYNDLSNDLEGVNFSSIRHGMLAERDHWKELQESLIESFALPVYERWLTYALLGGRITLENGSPLPAAKRQKFMDVQFQPRRWEWIDPAKDVKADVEAMDNLIKSHGQVIRERGRDPQDVYGEIAADIKDMRAAGISEDIITAVMTGKLKGGQGNGQQGSSPKAGTPGEDGEDGDDAGD</sequence>
<feature type="compositionally biased region" description="Acidic residues" evidence="1">
    <location>
        <begin position="523"/>
        <end position="533"/>
    </location>
</feature>
<dbReference type="NCBIfam" id="TIGR01539">
    <property type="entry name" value="portal_lambda"/>
    <property type="match status" value="1"/>
</dbReference>
<dbReference type="GO" id="GO:0019068">
    <property type="term" value="P:virion assembly"/>
    <property type="evidence" value="ECO:0007669"/>
    <property type="project" value="InterPro"/>
</dbReference>
<comment type="caution">
    <text evidence="2">The sequence shown here is derived from an EMBL/GenBank/DDBJ whole genome shotgun (WGS) entry which is preliminary data.</text>
</comment>
<protein>
    <submittedName>
        <fullName evidence="2">Phage portal protein</fullName>
    </submittedName>
</protein>
<proteinExistence type="predicted"/>
<dbReference type="InterPro" id="IPR006429">
    <property type="entry name" value="Phage_lambda_portal"/>
</dbReference>
<dbReference type="Proteomes" id="UP000441586">
    <property type="component" value="Unassembled WGS sequence"/>
</dbReference>
<evidence type="ECO:0000313" key="3">
    <source>
        <dbReference type="Proteomes" id="UP000441586"/>
    </source>
</evidence>
<name>A0A6A4RGJ5_9RHOB</name>
<reference evidence="2 3" key="1">
    <citation type="submission" date="2019-12" db="EMBL/GenBank/DDBJ databases">
        <authorList>
            <person name="Zhang Y.-J."/>
        </authorList>
    </citation>
    <scope>NUCLEOTIDE SEQUENCE [LARGE SCALE GENOMIC DNA]</scope>
    <source>
        <strain evidence="2 3">H18S-6</strain>
    </source>
</reference>
<evidence type="ECO:0000256" key="1">
    <source>
        <dbReference type="SAM" id="MobiDB-lite"/>
    </source>
</evidence>